<evidence type="ECO:0000256" key="7">
    <source>
        <dbReference type="ARBA" id="ARBA00047880"/>
    </source>
</evidence>
<dbReference type="InterPro" id="IPR023465">
    <property type="entry name" value="Riboflavin_kinase_dom_sf"/>
</dbReference>
<evidence type="ECO:0000256" key="6">
    <source>
        <dbReference type="ARBA" id="ARBA00022840"/>
    </source>
</evidence>
<dbReference type="SMART" id="SM00904">
    <property type="entry name" value="Flavokinase"/>
    <property type="match status" value="1"/>
</dbReference>
<comment type="caution">
    <text evidence="9">The sequence shown here is derived from an EMBL/GenBank/DDBJ whole genome shotgun (WGS) entry which is preliminary data.</text>
</comment>
<gene>
    <name evidence="9" type="primary">ribF</name>
    <name evidence="9" type="ORF">ARTSIC4J27_4126</name>
</gene>
<evidence type="ECO:0000256" key="1">
    <source>
        <dbReference type="ARBA" id="ARBA00012105"/>
    </source>
</evidence>
<keyword evidence="10" id="KW-1185">Reference proteome</keyword>
<sequence length="114" mass="12933">MQDGVWAGTVRIGQGENDEIYAAAVSLGQRPTYYRSGTRLLEAHLLDYNGDLYGRIVQVILHEYIRPQRRFRGTDELAAQIRDDVARVRSWANAVGQEFRPRGIKREIAATSSQ</sequence>
<dbReference type="GO" id="GO:0009231">
    <property type="term" value="P:riboflavin biosynthetic process"/>
    <property type="evidence" value="ECO:0007669"/>
    <property type="project" value="InterPro"/>
</dbReference>
<name>A0A024H8M5_9MICC</name>
<keyword evidence="6" id="KW-0067">ATP-binding</keyword>
<keyword evidence="9" id="KW-0418">Kinase</keyword>
<evidence type="ECO:0000256" key="3">
    <source>
        <dbReference type="ARBA" id="ARBA00022643"/>
    </source>
</evidence>
<evidence type="ECO:0000256" key="2">
    <source>
        <dbReference type="ARBA" id="ARBA00022630"/>
    </source>
</evidence>
<dbReference type="GO" id="GO:0005524">
    <property type="term" value="F:ATP binding"/>
    <property type="evidence" value="ECO:0007669"/>
    <property type="project" value="UniProtKB-KW"/>
</dbReference>
<evidence type="ECO:0000256" key="5">
    <source>
        <dbReference type="ARBA" id="ARBA00022741"/>
    </source>
</evidence>
<reference evidence="10" key="1">
    <citation type="journal article" date="2014" name="Genome Announc.">
        <title>Genome Sequence of Arthrobacter siccitolerans 4J27, a Xeroprotectant-Producing Desiccation-Tolerant Microorganism.</title>
        <authorList>
            <person name="Manzanera M."/>
            <person name="Santa-Cruz-Calvo L."/>
            <person name="Vilchez J.I."/>
            <person name="Garcia-Fontana C."/>
            <person name="Silva-Castro G.A."/>
            <person name="Calvo C."/>
            <person name="Gonzalez-Lopez J."/>
        </authorList>
    </citation>
    <scope>NUCLEOTIDE SEQUENCE [LARGE SCALE GENOMIC DNA]</scope>
    <source>
        <strain evidence="10">4J27</strain>
    </source>
</reference>
<evidence type="ECO:0000313" key="9">
    <source>
        <dbReference type="EMBL" id="CCQ48129.1"/>
    </source>
</evidence>
<evidence type="ECO:0000313" key="10">
    <source>
        <dbReference type="Proteomes" id="UP000035722"/>
    </source>
</evidence>
<evidence type="ECO:0000256" key="4">
    <source>
        <dbReference type="ARBA" id="ARBA00022679"/>
    </source>
</evidence>
<keyword evidence="2" id="KW-0285">Flavoprotein</keyword>
<dbReference type="InterPro" id="IPR023468">
    <property type="entry name" value="Riboflavin_kinase"/>
</dbReference>
<organism evidence="9 10">
    <name type="scientific">Pseudarthrobacter siccitolerans</name>
    <dbReference type="NCBI Taxonomy" id="861266"/>
    <lineage>
        <taxon>Bacteria</taxon>
        <taxon>Bacillati</taxon>
        <taxon>Actinomycetota</taxon>
        <taxon>Actinomycetes</taxon>
        <taxon>Micrococcales</taxon>
        <taxon>Micrococcaceae</taxon>
        <taxon>Pseudarthrobacter</taxon>
    </lineage>
</organism>
<dbReference type="AlphaFoldDB" id="A0A024H8M5"/>
<dbReference type="EC" id="2.7.1.26" evidence="1"/>
<proteinExistence type="predicted"/>
<dbReference type="EMBL" id="CAQI01000053">
    <property type="protein sequence ID" value="CCQ48129.1"/>
    <property type="molecule type" value="Genomic_DNA"/>
</dbReference>
<protein>
    <recommendedName>
        <fullName evidence="1">riboflavin kinase</fullName>
        <ecNumber evidence="1">2.7.1.26</ecNumber>
    </recommendedName>
</protein>
<accession>A0A024H8M5</accession>
<dbReference type="STRING" id="861266.ARTSIC4J27_4126"/>
<dbReference type="PANTHER" id="PTHR22749">
    <property type="entry name" value="RIBOFLAVIN KINASE/FMN ADENYLYLTRANSFERASE"/>
    <property type="match status" value="1"/>
</dbReference>
<keyword evidence="4 9" id="KW-0808">Transferase</keyword>
<dbReference type="GO" id="GO:0008531">
    <property type="term" value="F:riboflavin kinase activity"/>
    <property type="evidence" value="ECO:0007669"/>
    <property type="project" value="UniProtKB-EC"/>
</dbReference>
<keyword evidence="3" id="KW-0288">FMN</keyword>
<keyword evidence="5" id="KW-0547">Nucleotide-binding</keyword>
<dbReference type="Pfam" id="PF01687">
    <property type="entry name" value="Flavokinase"/>
    <property type="match status" value="1"/>
</dbReference>
<evidence type="ECO:0000259" key="8">
    <source>
        <dbReference type="SMART" id="SM00904"/>
    </source>
</evidence>
<dbReference type="PANTHER" id="PTHR22749:SF6">
    <property type="entry name" value="RIBOFLAVIN KINASE"/>
    <property type="match status" value="1"/>
</dbReference>
<dbReference type="SUPFAM" id="SSF82114">
    <property type="entry name" value="Riboflavin kinase-like"/>
    <property type="match status" value="1"/>
</dbReference>
<feature type="domain" description="Riboflavin kinase" evidence="8">
    <location>
        <begin position="1"/>
        <end position="93"/>
    </location>
</feature>
<dbReference type="Proteomes" id="UP000035722">
    <property type="component" value="Unassembled WGS sequence"/>
</dbReference>
<dbReference type="GO" id="GO:0009398">
    <property type="term" value="P:FMN biosynthetic process"/>
    <property type="evidence" value="ECO:0007669"/>
    <property type="project" value="TreeGrafter"/>
</dbReference>
<dbReference type="InterPro" id="IPR015865">
    <property type="entry name" value="Riboflavin_kinase_bac/euk"/>
</dbReference>
<comment type="catalytic activity">
    <reaction evidence="7">
        <text>riboflavin + ATP = FMN + ADP + H(+)</text>
        <dbReference type="Rhea" id="RHEA:14357"/>
        <dbReference type="ChEBI" id="CHEBI:15378"/>
        <dbReference type="ChEBI" id="CHEBI:30616"/>
        <dbReference type="ChEBI" id="CHEBI:57986"/>
        <dbReference type="ChEBI" id="CHEBI:58210"/>
        <dbReference type="ChEBI" id="CHEBI:456216"/>
        <dbReference type="EC" id="2.7.1.26"/>
    </reaction>
</comment>
<dbReference type="Gene3D" id="2.40.30.30">
    <property type="entry name" value="Riboflavin kinase-like"/>
    <property type="match status" value="1"/>
</dbReference>